<protein>
    <submittedName>
        <fullName evidence="1">Class I SAM-dependent DNA methyltransferase</fullName>
    </submittedName>
</protein>
<comment type="caution">
    <text evidence="1">The sequence shown here is derived from an EMBL/GenBank/DDBJ whole genome shotgun (WGS) entry which is preliminary data.</text>
</comment>
<dbReference type="AlphaFoldDB" id="A0A7J3WBV8"/>
<sequence length="376" mass="42964">MSTGLDLDDVVTSIRDAVSRAQSEEDVRVRVSGVIEQKILQPLGINSVGRYEYTLVSGVRIDALYGHVLIEYKAPGKLSNKSDIANAKAQLVRYIEKEAEVENRYGNFLGVIISDRIGFLRYNPRASGDKWVLRGPYDINRETVVKLVEALRGLQRKSLNVESLVRDFGPQSDVAKKMVRLLYERLMGSKSARVRVLFEDWFRLFSQTTGYSPDKLRELKRLVEEYGFRGKVDYNFVIFSLHTYYALVMKLLAAEIAYLYGAGRWLKSYVGELENAYLRGGVDSLKTVLRELEEGGVFANLLNIVNFIEGDYFSWYLDVLDKDLGDAVAEVARRLSDYEPATPQLEPELARDLLKRLYESLIPRDVRHKLGEFYTP</sequence>
<dbReference type="EMBL" id="DRXG01000057">
    <property type="protein sequence ID" value="HHN52242.1"/>
    <property type="molecule type" value="Genomic_DNA"/>
</dbReference>
<evidence type="ECO:0000313" key="1">
    <source>
        <dbReference type="EMBL" id="HHN52242.1"/>
    </source>
</evidence>
<accession>A0A7J3WBV8</accession>
<name>A0A7J3WBV8_CALS0</name>
<keyword evidence="1" id="KW-0808">Transferase</keyword>
<reference evidence="1" key="1">
    <citation type="journal article" date="2020" name="mSystems">
        <title>Genome- and Community-Level Interaction Insights into Carbon Utilization and Element Cycling Functions of Hydrothermarchaeota in Hydrothermal Sediment.</title>
        <authorList>
            <person name="Zhou Z."/>
            <person name="Liu Y."/>
            <person name="Xu W."/>
            <person name="Pan J."/>
            <person name="Luo Z.H."/>
            <person name="Li M."/>
        </authorList>
    </citation>
    <scope>NUCLEOTIDE SEQUENCE [LARGE SCALE GENOMIC DNA]</scope>
    <source>
        <strain evidence="1">SpSt-1073</strain>
    </source>
</reference>
<proteinExistence type="predicted"/>
<keyword evidence="1" id="KW-0489">Methyltransferase</keyword>
<dbReference type="GO" id="GO:0032259">
    <property type="term" value="P:methylation"/>
    <property type="evidence" value="ECO:0007669"/>
    <property type="project" value="UniProtKB-KW"/>
</dbReference>
<dbReference type="GO" id="GO:0008168">
    <property type="term" value="F:methyltransferase activity"/>
    <property type="evidence" value="ECO:0007669"/>
    <property type="project" value="UniProtKB-KW"/>
</dbReference>
<organism evidence="1">
    <name type="scientific">Caldiarchaeum subterraneum</name>
    <dbReference type="NCBI Taxonomy" id="311458"/>
    <lineage>
        <taxon>Archaea</taxon>
        <taxon>Nitrososphaerota</taxon>
        <taxon>Candidatus Caldarchaeales</taxon>
        <taxon>Candidatus Caldarchaeaceae</taxon>
        <taxon>Candidatus Caldarchaeum</taxon>
    </lineage>
</organism>
<feature type="non-terminal residue" evidence="1">
    <location>
        <position position="376"/>
    </location>
</feature>
<gene>
    <name evidence="1" type="ORF">ENM30_02900</name>
</gene>